<name>A0ABD3Q1J6_9STRA</name>
<keyword evidence="2" id="KW-1185">Reference proteome</keyword>
<dbReference type="EMBL" id="JABMIG020000087">
    <property type="protein sequence ID" value="KAL3793819.1"/>
    <property type="molecule type" value="Genomic_DNA"/>
</dbReference>
<sequence>MRDQHQTILVPTFSSEPRKTKQIDVSKLTEGDIQSLQKDDPFMYYSIPGISEAELLRETVDYSNLSSLIQGDGSCSGVVSRRSRLSTECDYAVLFKDLMGCAW</sequence>
<evidence type="ECO:0000313" key="1">
    <source>
        <dbReference type="EMBL" id="KAL3793819.1"/>
    </source>
</evidence>
<reference evidence="1 2" key="1">
    <citation type="journal article" date="2020" name="G3 (Bethesda)">
        <title>Improved Reference Genome for Cyclotella cryptica CCMP332, a Model for Cell Wall Morphogenesis, Salinity Adaptation, and Lipid Production in Diatoms (Bacillariophyta).</title>
        <authorList>
            <person name="Roberts W.R."/>
            <person name="Downey K.M."/>
            <person name="Ruck E.C."/>
            <person name="Traller J.C."/>
            <person name="Alverson A.J."/>
        </authorList>
    </citation>
    <scope>NUCLEOTIDE SEQUENCE [LARGE SCALE GENOMIC DNA]</scope>
    <source>
        <strain evidence="1 2">CCMP332</strain>
    </source>
</reference>
<gene>
    <name evidence="1" type="ORF">HJC23_006179</name>
</gene>
<protein>
    <submittedName>
        <fullName evidence="1">Uncharacterized protein</fullName>
    </submittedName>
</protein>
<evidence type="ECO:0000313" key="2">
    <source>
        <dbReference type="Proteomes" id="UP001516023"/>
    </source>
</evidence>
<dbReference type="AlphaFoldDB" id="A0ABD3Q1J6"/>
<organism evidence="1 2">
    <name type="scientific">Cyclotella cryptica</name>
    <dbReference type="NCBI Taxonomy" id="29204"/>
    <lineage>
        <taxon>Eukaryota</taxon>
        <taxon>Sar</taxon>
        <taxon>Stramenopiles</taxon>
        <taxon>Ochrophyta</taxon>
        <taxon>Bacillariophyta</taxon>
        <taxon>Coscinodiscophyceae</taxon>
        <taxon>Thalassiosirophycidae</taxon>
        <taxon>Stephanodiscales</taxon>
        <taxon>Stephanodiscaceae</taxon>
        <taxon>Cyclotella</taxon>
    </lineage>
</organism>
<proteinExistence type="predicted"/>
<comment type="caution">
    <text evidence="1">The sequence shown here is derived from an EMBL/GenBank/DDBJ whole genome shotgun (WGS) entry which is preliminary data.</text>
</comment>
<accession>A0ABD3Q1J6</accession>
<dbReference type="Proteomes" id="UP001516023">
    <property type="component" value="Unassembled WGS sequence"/>
</dbReference>